<comment type="caution">
    <text evidence="1">The sequence shown here is derived from an EMBL/GenBank/DDBJ whole genome shotgun (WGS) entry which is preliminary data.</text>
</comment>
<organism evidence="1 2">
    <name type="scientific">Peronosclerospora sorghi</name>
    <dbReference type="NCBI Taxonomy" id="230839"/>
    <lineage>
        <taxon>Eukaryota</taxon>
        <taxon>Sar</taxon>
        <taxon>Stramenopiles</taxon>
        <taxon>Oomycota</taxon>
        <taxon>Peronosporomycetes</taxon>
        <taxon>Peronosporales</taxon>
        <taxon>Peronosporaceae</taxon>
        <taxon>Peronosclerospora</taxon>
    </lineage>
</organism>
<dbReference type="EMBL" id="CM047585">
    <property type="protein sequence ID" value="KAI9910386.1"/>
    <property type="molecule type" value="Genomic_DNA"/>
</dbReference>
<evidence type="ECO:0000313" key="1">
    <source>
        <dbReference type="EMBL" id="KAI9910386.1"/>
    </source>
</evidence>
<evidence type="ECO:0000313" key="2">
    <source>
        <dbReference type="Proteomes" id="UP001163321"/>
    </source>
</evidence>
<name>A0ACC0VY43_9STRA</name>
<protein>
    <submittedName>
        <fullName evidence="1">Uncharacterized protein</fullName>
    </submittedName>
</protein>
<sequence>MNTLSADSRANMRRRSYDMTAPFSSTFSPSLLQSFNHPYLNHLRMYGKHLGSAKRLEQGQKEGPPFLTFILPNHGTVWTRGKPVDVKWEVVDTNVEKVRIELLEDGRNATTLIALEAPNTGFFTYPKVPWGMESGSKYFLCVSAADERTDRYHTSSFFQISSSP</sequence>
<gene>
    <name evidence="1" type="ORF">PsorP6_010045</name>
</gene>
<reference evidence="1 2" key="1">
    <citation type="journal article" date="2022" name="bioRxiv">
        <title>The genome of the oomycete Peronosclerospora sorghi, a cosmopolitan pathogen of maize and sorghum, is inflated with dispersed pseudogenes.</title>
        <authorList>
            <person name="Fletcher K."/>
            <person name="Martin F."/>
            <person name="Isakeit T."/>
            <person name="Cavanaugh K."/>
            <person name="Magill C."/>
            <person name="Michelmore R."/>
        </authorList>
    </citation>
    <scope>NUCLEOTIDE SEQUENCE [LARGE SCALE GENOMIC DNA]</scope>
    <source>
        <strain evidence="1">P6</strain>
    </source>
</reference>
<proteinExistence type="predicted"/>
<keyword evidence="2" id="KW-1185">Reference proteome</keyword>
<dbReference type="Proteomes" id="UP001163321">
    <property type="component" value="Chromosome 6"/>
</dbReference>
<accession>A0ACC0VY43</accession>